<accession>A0A1F8F5I1</accession>
<dbReference type="AlphaFoldDB" id="A0A1F8F5I1"/>
<evidence type="ECO:0000313" key="3">
    <source>
        <dbReference type="Proteomes" id="UP000177167"/>
    </source>
</evidence>
<reference evidence="2 3" key="1">
    <citation type="journal article" date="2016" name="Nat. Commun.">
        <title>Thousands of microbial genomes shed light on interconnected biogeochemical processes in an aquifer system.</title>
        <authorList>
            <person name="Anantharaman K."/>
            <person name="Brown C.T."/>
            <person name="Hug L.A."/>
            <person name="Sharon I."/>
            <person name="Castelle C.J."/>
            <person name="Probst A.J."/>
            <person name="Thomas B.C."/>
            <person name="Singh A."/>
            <person name="Wilkins M.J."/>
            <person name="Karaoz U."/>
            <person name="Brodie E.L."/>
            <person name="Williams K.H."/>
            <person name="Hubbard S.S."/>
            <person name="Banfield J.F."/>
        </authorList>
    </citation>
    <scope>NUCLEOTIDE SEQUENCE [LARGE SCALE GENOMIC DNA]</scope>
</reference>
<proteinExistence type="predicted"/>
<dbReference type="EMBL" id="MGJP01000063">
    <property type="protein sequence ID" value="OGN08397.1"/>
    <property type="molecule type" value="Genomic_DNA"/>
</dbReference>
<feature type="region of interest" description="Disordered" evidence="1">
    <location>
        <begin position="14"/>
        <end position="39"/>
    </location>
</feature>
<evidence type="ECO:0000313" key="2">
    <source>
        <dbReference type="EMBL" id="OGN08397.1"/>
    </source>
</evidence>
<gene>
    <name evidence="2" type="ORF">A3J46_06735</name>
</gene>
<comment type="caution">
    <text evidence="2">The sequence shown here is derived from an EMBL/GenBank/DDBJ whole genome shotgun (WGS) entry which is preliminary data.</text>
</comment>
<organism evidence="2 3">
    <name type="scientific">Candidatus Yanofskybacteria bacterium RIFCSPHIGHO2_02_FULL_41_11</name>
    <dbReference type="NCBI Taxonomy" id="1802675"/>
    <lineage>
        <taxon>Bacteria</taxon>
        <taxon>Candidatus Yanofskyibacteriota</taxon>
    </lineage>
</organism>
<evidence type="ECO:0000256" key="1">
    <source>
        <dbReference type="SAM" id="MobiDB-lite"/>
    </source>
</evidence>
<sequence length="92" mass="10470">MAFWEKFRKEPEVRVSANRHESPPRAKSPKEDILASREKTSSWKIGRGVTDSSFVELKDDGKGVFKTDGYENERAAYLIDRFLGINLTPHSG</sequence>
<name>A0A1F8F5I1_9BACT</name>
<dbReference type="Proteomes" id="UP000177167">
    <property type="component" value="Unassembled WGS sequence"/>
</dbReference>
<protein>
    <submittedName>
        <fullName evidence="2">Uncharacterized protein</fullName>
    </submittedName>
</protein>